<dbReference type="InterPro" id="IPR036390">
    <property type="entry name" value="WH_DNA-bd_sf"/>
</dbReference>
<name>A0A6G3XB96_9ACTN</name>
<dbReference type="GO" id="GO:0003700">
    <property type="term" value="F:DNA-binding transcription factor activity"/>
    <property type="evidence" value="ECO:0007669"/>
    <property type="project" value="InterPro"/>
</dbReference>
<gene>
    <name evidence="2" type="ORF">G3M58_52495</name>
</gene>
<dbReference type="EMBL" id="JAAGMN010005361">
    <property type="protein sequence ID" value="NEE15069.1"/>
    <property type="molecule type" value="Genomic_DNA"/>
</dbReference>
<reference evidence="2" key="1">
    <citation type="submission" date="2020-01" db="EMBL/GenBank/DDBJ databases">
        <title>Insect and environment-associated Actinomycetes.</title>
        <authorList>
            <person name="Currrie C."/>
            <person name="Chevrette M."/>
            <person name="Carlson C."/>
            <person name="Stubbendieck R."/>
            <person name="Wendt-Pienkowski E."/>
        </authorList>
    </citation>
    <scope>NUCLEOTIDE SEQUENCE</scope>
    <source>
        <strain evidence="2">SID7499</strain>
    </source>
</reference>
<evidence type="ECO:0000313" key="2">
    <source>
        <dbReference type="EMBL" id="NEE15069.1"/>
    </source>
</evidence>
<evidence type="ECO:0000259" key="1">
    <source>
        <dbReference type="Pfam" id="PF00126"/>
    </source>
</evidence>
<dbReference type="InterPro" id="IPR000847">
    <property type="entry name" value="LysR_HTH_N"/>
</dbReference>
<proteinExistence type="predicted"/>
<dbReference type="Gene3D" id="1.10.10.10">
    <property type="entry name" value="Winged helix-like DNA-binding domain superfamily/Winged helix DNA-binding domain"/>
    <property type="match status" value="1"/>
</dbReference>
<feature type="non-terminal residue" evidence="2">
    <location>
        <position position="1"/>
    </location>
</feature>
<protein>
    <submittedName>
        <fullName evidence="2">LysR family transcriptional regulator</fullName>
    </submittedName>
</protein>
<sequence>VHHRRTLPDLAGETGMSTANMARWAHTHNIPLRPRGGASHHTALRAPEQATDAPAILRAAMTSSNARQRLERFAAALPCSTVTEAARALGIHQSKLTTQINRLEKNRGRPLIERAERGRRMQRTPFSRKLAAAAKRLTGLGGRL</sequence>
<dbReference type="Pfam" id="PF00126">
    <property type="entry name" value="HTH_1"/>
    <property type="match status" value="1"/>
</dbReference>
<dbReference type="AlphaFoldDB" id="A0A6G3XB96"/>
<organism evidence="2">
    <name type="scientific">Streptomyces sp. SID7499</name>
    <dbReference type="NCBI Taxonomy" id="2706086"/>
    <lineage>
        <taxon>Bacteria</taxon>
        <taxon>Bacillati</taxon>
        <taxon>Actinomycetota</taxon>
        <taxon>Actinomycetes</taxon>
        <taxon>Kitasatosporales</taxon>
        <taxon>Streptomycetaceae</taxon>
        <taxon>Streptomyces</taxon>
    </lineage>
</organism>
<accession>A0A6G3XB96</accession>
<dbReference type="SUPFAM" id="SSF46785">
    <property type="entry name" value="Winged helix' DNA-binding domain"/>
    <property type="match status" value="1"/>
</dbReference>
<feature type="domain" description="HTH lysR-type" evidence="1">
    <location>
        <begin position="69"/>
        <end position="125"/>
    </location>
</feature>
<dbReference type="InterPro" id="IPR036388">
    <property type="entry name" value="WH-like_DNA-bd_sf"/>
</dbReference>
<comment type="caution">
    <text evidence="2">The sequence shown here is derived from an EMBL/GenBank/DDBJ whole genome shotgun (WGS) entry which is preliminary data.</text>
</comment>